<dbReference type="InterPro" id="IPR024087">
    <property type="entry name" value="Creatininase-like_sf"/>
</dbReference>
<reference evidence="6 7" key="1">
    <citation type="submission" date="2013-11" db="EMBL/GenBank/DDBJ databases">
        <title>Metagenomic analysis of a methanogenic consortium involved in long chain n-alkane degradation.</title>
        <authorList>
            <person name="Davidova I.A."/>
            <person name="Callaghan A.V."/>
            <person name="Wawrik B."/>
            <person name="Pruitt S."/>
            <person name="Marks C."/>
            <person name="Duncan K.E."/>
            <person name="Suflita J.M."/>
        </authorList>
    </citation>
    <scope>NUCLEOTIDE SEQUENCE [LARGE SCALE GENOMIC DNA]</scope>
    <source>
        <strain evidence="6 7">SPR</strain>
    </source>
</reference>
<dbReference type="OrthoDB" id="9801445at2"/>
<dbReference type="Proteomes" id="UP000032233">
    <property type="component" value="Unassembled WGS sequence"/>
</dbReference>
<name>A0A0D2HT07_9BACT</name>
<evidence type="ECO:0000256" key="3">
    <source>
        <dbReference type="ARBA" id="ARBA00022801"/>
    </source>
</evidence>
<evidence type="ECO:0000256" key="4">
    <source>
        <dbReference type="ARBA" id="ARBA00022833"/>
    </source>
</evidence>
<proteinExistence type="inferred from homology"/>
<evidence type="ECO:0000256" key="1">
    <source>
        <dbReference type="ARBA" id="ARBA00001947"/>
    </source>
</evidence>
<comment type="cofactor">
    <cofactor evidence="1">
        <name>Zn(2+)</name>
        <dbReference type="ChEBI" id="CHEBI:29105"/>
    </cofactor>
</comment>
<evidence type="ECO:0000313" key="7">
    <source>
        <dbReference type="Proteomes" id="UP000032233"/>
    </source>
</evidence>
<gene>
    <name evidence="6" type="ORF">X474_11910</name>
</gene>
<sequence>MGALFMDQMTSFEIKEKLGSGTDTVVMGFGSHEQHGPHLPVGTDSFLADALALGLAEGLGAFLAPPLRLGCSEHHMSFAGTITLTTETFKAVVKEALASFCVHGFKRIILLPTHGGNFAPLKEAVDEFSAPDGVLILAYTDLESLVGSWKEMALKRGITPEASGAHAGENEASAMLYLHPQMVRMDLAKPGFVGDHDEAIAKVFNGIEHVHPLGVIGDPRAADAEAGEVYIKSLVKMLLNWVHARTT</sequence>
<organism evidence="6 7">
    <name type="scientific">Dethiosulfatarculus sandiegensis</name>
    <dbReference type="NCBI Taxonomy" id="1429043"/>
    <lineage>
        <taxon>Bacteria</taxon>
        <taxon>Pseudomonadati</taxon>
        <taxon>Thermodesulfobacteriota</taxon>
        <taxon>Desulfarculia</taxon>
        <taxon>Desulfarculales</taxon>
        <taxon>Desulfarculaceae</taxon>
        <taxon>Dethiosulfatarculus</taxon>
    </lineage>
</organism>
<keyword evidence="3 6" id="KW-0378">Hydrolase</keyword>
<dbReference type="AlphaFoldDB" id="A0A0D2HT07"/>
<evidence type="ECO:0000313" key="6">
    <source>
        <dbReference type="EMBL" id="KIX13683.1"/>
    </source>
</evidence>
<dbReference type="InterPro" id="IPR003785">
    <property type="entry name" value="Creatininase/forma_Hydrolase"/>
</dbReference>
<keyword evidence="2" id="KW-0479">Metal-binding</keyword>
<evidence type="ECO:0000256" key="5">
    <source>
        <dbReference type="ARBA" id="ARBA00024029"/>
    </source>
</evidence>
<dbReference type="EMBL" id="AZAC01000014">
    <property type="protein sequence ID" value="KIX13683.1"/>
    <property type="molecule type" value="Genomic_DNA"/>
</dbReference>
<dbReference type="InParanoid" id="A0A0D2HT07"/>
<dbReference type="PATRIC" id="fig|1429043.3.peg.2535"/>
<dbReference type="PANTHER" id="PTHR35005:SF1">
    <property type="entry name" value="2-AMINO-5-FORMYLAMINO-6-RIBOSYLAMINOPYRIMIDIN-4(3H)-ONE 5'-MONOPHOSPHATE DEFORMYLASE"/>
    <property type="match status" value="1"/>
</dbReference>
<comment type="similarity">
    <text evidence="5">Belongs to the creatininase superfamily.</text>
</comment>
<protein>
    <submittedName>
        <fullName evidence="6">Creatinine amidohydrolase</fullName>
    </submittedName>
</protein>
<dbReference type="Gene3D" id="3.40.50.10310">
    <property type="entry name" value="Creatininase"/>
    <property type="match status" value="1"/>
</dbReference>
<keyword evidence="4" id="KW-0862">Zinc</keyword>
<dbReference type="PANTHER" id="PTHR35005">
    <property type="entry name" value="3-DEHYDRO-SCYLLO-INOSOSE HYDROLASE"/>
    <property type="match status" value="1"/>
</dbReference>
<comment type="caution">
    <text evidence="6">The sequence shown here is derived from an EMBL/GenBank/DDBJ whole genome shotgun (WGS) entry which is preliminary data.</text>
</comment>
<dbReference type="GO" id="GO:0016811">
    <property type="term" value="F:hydrolase activity, acting on carbon-nitrogen (but not peptide) bonds, in linear amides"/>
    <property type="evidence" value="ECO:0007669"/>
    <property type="project" value="TreeGrafter"/>
</dbReference>
<dbReference type="GO" id="GO:0009231">
    <property type="term" value="P:riboflavin biosynthetic process"/>
    <property type="evidence" value="ECO:0007669"/>
    <property type="project" value="TreeGrafter"/>
</dbReference>
<dbReference type="STRING" id="1429043.X474_11910"/>
<keyword evidence="7" id="KW-1185">Reference proteome</keyword>
<dbReference type="SUPFAM" id="SSF102215">
    <property type="entry name" value="Creatininase"/>
    <property type="match status" value="1"/>
</dbReference>
<dbReference type="Pfam" id="PF02633">
    <property type="entry name" value="Creatininase"/>
    <property type="match status" value="1"/>
</dbReference>
<accession>A0A0D2HT07</accession>
<dbReference type="GO" id="GO:0046872">
    <property type="term" value="F:metal ion binding"/>
    <property type="evidence" value="ECO:0007669"/>
    <property type="project" value="UniProtKB-KW"/>
</dbReference>
<dbReference type="RefSeq" id="WP_052515091.1">
    <property type="nucleotide sequence ID" value="NZ_AZAC01000014.1"/>
</dbReference>
<evidence type="ECO:0000256" key="2">
    <source>
        <dbReference type="ARBA" id="ARBA00022723"/>
    </source>
</evidence>